<dbReference type="OrthoDB" id="258392at2759"/>
<keyword evidence="2" id="KW-1185">Reference proteome</keyword>
<organism evidence="1 2">
    <name type="scientific">Stylonychia lemnae</name>
    <name type="common">Ciliate</name>
    <dbReference type="NCBI Taxonomy" id="5949"/>
    <lineage>
        <taxon>Eukaryota</taxon>
        <taxon>Sar</taxon>
        <taxon>Alveolata</taxon>
        <taxon>Ciliophora</taxon>
        <taxon>Intramacronucleata</taxon>
        <taxon>Spirotrichea</taxon>
        <taxon>Stichotrichia</taxon>
        <taxon>Sporadotrichida</taxon>
        <taxon>Oxytrichidae</taxon>
        <taxon>Stylonychinae</taxon>
        <taxon>Stylonychia</taxon>
    </lineage>
</organism>
<dbReference type="InterPro" id="IPR029033">
    <property type="entry name" value="His_PPase_superfam"/>
</dbReference>
<evidence type="ECO:0008006" key="3">
    <source>
        <dbReference type="Google" id="ProtNLM"/>
    </source>
</evidence>
<proteinExistence type="predicted"/>
<gene>
    <name evidence="1" type="primary">Contig1276.g1398</name>
    <name evidence="1" type="ORF">STYLEM_20721</name>
</gene>
<dbReference type="Gene3D" id="3.40.50.1240">
    <property type="entry name" value="Phosphoglycerate mutase-like"/>
    <property type="match status" value="1"/>
</dbReference>
<accession>A0A078BAZ4</accession>
<sequence length="430" mass="51126">MLWLMQEHFENGPANMDSAGIRQHHLLGLQMHKKYLLRDEPFLNQTNLHNQLKVMVSDKGRTTISGSSYIQAFLENVKQLQNLKPRQINSLRQINRGMPKIKIHNRILEEAEKLENILPGNFQPIYLQSFLQSEKDQINLFSCKLLKDMEAYLQTYQSEFLFWKDVHRHFKTMGIYDKMAESVDMPLNKFYGLGFHNAYYVSCGLLAMRDIHPPDHHILSKFNYSDWDQIERVWMTHQIGVWNKWVFDVKNTRVFKFLLNKTDSKIECIMQEINIDLYQYRNSGIDSDLCQNQEQYFIAFSHDSDLQPIAFLFDLEQQWELGAYAGIFIIELHLEEEKLNKGDCVDPNVLINSNHLEKSSDDCFHVKVYFNEKQLFSELAYCDYKTKKCPYSKFKRDLMSKLMIDEIDSTEICYEPFTTDRHRRHRVHLM</sequence>
<dbReference type="Proteomes" id="UP000039865">
    <property type="component" value="Unassembled WGS sequence"/>
</dbReference>
<protein>
    <recommendedName>
        <fullName evidence="3">Histidine acid phosphatase family protein</fullName>
    </recommendedName>
</protein>
<evidence type="ECO:0000313" key="1">
    <source>
        <dbReference type="EMBL" id="CDW91564.1"/>
    </source>
</evidence>
<evidence type="ECO:0000313" key="2">
    <source>
        <dbReference type="Proteomes" id="UP000039865"/>
    </source>
</evidence>
<dbReference type="AlphaFoldDB" id="A0A078BAZ4"/>
<reference evidence="1 2" key="1">
    <citation type="submission" date="2014-06" db="EMBL/GenBank/DDBJ databases">
        <authorList>
            <person name="Swart Estienne"/>
        </authorList>
    </citation>
    <scope>NUCLEOTIDE SEQUENCE [LARGE SCALE GENOMIC DNA]</scope>
    <source>
        <strain evidence="1 2">130c</strain>
    </source>
</reference>
<dbReference type="InParanoid" id="A0A078BAZ4"/>
<dbReference type="EMBL" id="CCKQ01019552">
    <property type="protein sequence ID" value="CDW91564.1"/>
    <property type="molecule type" value="Genomic_DNA"/>
</dbReference>
<dbReference type="SUPFAM" id="SSF53254">
    <property type="entry name" value="Phosphoglycerate mutase-like"/>
    <property type="match status" value="1"/>
</dbReference>
<name>A0A078BAZ4_STYLE</name>